<reference evidence="8" key="1">
    <citation type="submission" date="2013-12" db="EMBL/GenBank/DDBJ databases">
        <title>The Genome Sequence of Aphanomyces invadans NJM9701.</title>
        <authorList>
            <consortium name="The Broad Institute Genomics Platform"/>
            <person name="Russ C."/>
            <person name="Tyler B."/>
            <person name="van West P."/>
            <person name="Dieguez-Uribeondo J."/>
            <person name="Young S.K."/>
            <person name="Zeng Q."/>
            <person name="Gargeya S."/>
            <person name="Fitzgerald M."/>
            <person name="Abouelleil A."/>
            <person name="Alvarado L."/>
            <person name="Chapman S.B."/>
            <person name="Gainer-Dewar J."/>
            <person name="Goldberg J."/>
            <person name="Griggs A."/>
            <person name="Gujja S."/>
            <person name="Hansen M."/>
            <person name="Howarth C."/>
            <person name="Imamovic A."/>
            <person name="Ireland A."/>
            <person name="Larimer J."/>
            <person name="McCowan C."/>
            <person name="Murphy C."/>
            <person name="Pearson M."/>
            <person name="Poon T.W."/>
            <person name="Priest M."/>
            <person name="Roberts A."/>
            <person name="Saif S."/>
            <person name="Shea T."/>
            <person name="Sykes S."/>
            <person name="Wortman J."/>
            <person name="Nusbaum C."/>
            <person name="Birren B."/>
        </authorList>
    </citation>
    <scope>NUCLEOTIDE SEQUENCE [LARGE SCALE GENOMIC DNA]</scope>
    <source>
        <strain evidence="8">NJM9701</strain>
    </source>
</reference>
<name>A0A024T8Z5_9STRA</name>
<organism evidence="8">
    <name type="scientific">Aphanomyces invadans</name>
    <dbReference type="NCBI Taxonomy" id="157072"/>
    <lineage>
        <taxon>Eukaryota</taxon>
        <taxon>Sar</taxon>
        <taxon>Stramenopiles</taxon>
        <taxon>Oomycota</taxon>
        <taxon>Saprolegniomycetes</taxon>
        <taxon>Saprolegniales</taxon>
        <taxon>Verrucalvaceae</taxon>
        <taxon>Aphanomyces</taxon>
    </lineage>
</organism>
<keyword evidence="6" id="KW-0695">RNA-directed DNA polymerase</keyword>
<dbReference type="InterPro" id="IPR041373">
    <property type="entry name" value="RT_RNaseH"/>
</dbReference>
<evidence type="ECO:0000256" key="1">
    <source>
        <dbReference type="ARBA" id="ARBA00022679"/>
    </source>
</evidence>
<evidence type="ECO:0000256" key="6">
    <source>
        <dbReference type="ARBA" id="ARBA00022918"/>
    </source>
</evidence>
<gene>
    <name evidence="8" type="ORF">H310_15065</name>
</gene>
<keyword evidence="1" id="KW-0808">Transferase</keyword>
<dbReference type="RefSeq" id="XP_008881265.1">
    <property type="nucleotide sequence ID" value="XM_008883043.1"/>
</dbReference>
<dbReference type="PANTHER" id="PTHR37984">
    <property type="entry name" value="PROTEIN CBG26694"/>
    <property type="match status" value="1"/>
</dbReference>
<dbReference type="GeneID" id="20092115"/>
<dbReference type="GO" id="GO:0003964">
    <property type="term" value="F:RNA-directed DNA polymerase activity"/>
    <property type="evidence" value="ECO:0007669"/>
    <property type="project" value="UniProtKB-KW"/>
</dbReference>
<dbReference type="InterPro" id="IPR050951">
    <property type="entry name" value="Retrovirus_Pol_polyprotein"/>
</dbReference>
<proteinExistence type="predicted"/>
<feature type="domain" description="Reverse transcriptase RNase H-like" evidence="7">
    <location>
        <begin position="22"/>
        <end position="103"/>
    </location>
</feature>
<dbReference type="PANTHER" id="PTHR37984:SF5">
    <property type="entry name" value="PROTEIN NYNRIN-LIKE"/>
    <property type="match status" value="1"/>
</dbReference>
<dbReference type="AlphaFoldDB" id="A0A024T8Z5"/>
<evidence type="ECO:0000256" key="4">
    <source>
        <dbReference type="ARBA" id="ARBA00022759"/>
    </source>
</evidence>
<protein>
    <recommendedName>
        <fullName evidence="7">Reverse transcriptase RNase H-like domain-containing protein</fullName>
    </recommendedName>
</protein>
<evidence type="ECO:0000256" key="3">
    <source>
        <dbReference type="ARBA" id="ARBA00022722"/>
    </source>
</evidence>
<dbReference type="OrthoDB" id="76385at2759"/>
<dbReference type="GO" id="GO:0004519">
    <property type="term" value="F:endonuclease activity"/>
    <property type="evidence" value="ECO:0007669"/>
    <property type="project" value="UniProtKB-KW"/>
</dbReference>
<evidence type="ECO:0000259" key="7">
    <source>
        <dbReference type="Pfam" id="PF17917"/>
    </source>
</evidence>
<dbReference type="Pfam" id="PF17917">
    <property type="entry name" value="RT_RNaseH"/>
    <property type="match status" value="1"/>
</dbReference>
<sequence>MPMIEVIVDHLAGAEVFFSLDFFKGTFSGAAQRWAIVEKEAFSIVECLKLTDYLLHTPGGFALFTDHAKKNLKFIFNPALVNAAIPKYTAAKLDRWAFLLMGYTYTIYDIAGEMSVGKWHCRKCHENGPEDAPNVALGMVDATGSMGLIVAVVMLILNQSPSDTLGGVAPITVMTGARAMSPLELICVDGPIQSTLEDLWSVRCDELKAIVKVLDNIHEQVAMKSAKKRAQNRDRRATKWGTSMAQFDLGDFVLYLDVWSMTYSKLSVTWRGLAQGVRVILEWIYEIQI</sequence>
<dbReference type="VEuPathDB" id="FungiDB:H310_15065"/>
<accession>A0A024T8Z5</accession>
<keyword evidence="4" id="KW-0255">Endonuclease</keyword>
<evidence type="ECO:0000256" key="5">
    <source>
        <dbReference type="ARBA" id="ARBA00022801"/>
    </source>
</evidence>
<evidence type="ECO:0000256" key="2">
    <source>
        <dbReference type="ARBA" id="ARBA00022695"/>
    </source>
</evidence>
<dbReference type="GO" id="GO:0016787">
    <property type="term" value="F:hydrolase activity"/>
    <property type="evidence" value="ECO:0007669"/>
    <property type="project" value="UniProtKB-KW"/>
</dbReference>
<evidence type="ECO:0000313" key="8">
    <source>
        <dbReference type="EMBL" id="ETV90101.1"/>
    </source>
</evidence>
<keyword evidence="3" id="KW-0540">Nuclease</keyword>
<keyword evidence="2" id="KW-0548">Nucleotidyltransferase</keyword>
<dbReference type="EMBL" id="KI914106">
    <property type="protein sequence ID" value="ETV90101.1"/>
    <property type="molecule type" value="Genomic_DNA"/>
</dbReference>
<keyword evidence="5" id="KW-0378">Hydrolase</keyword>